<protein>
    <submittedName>
        <fullName evidence="1">Uncharacterized protein</fullName>
    </submittedName>
</protein>
<name>A0A0M6YCK0_9HYPH</name>
<sequence length="46" mass="5184">MIAVQSNLYVDNKNEGLIRPIQDAEYDDWRVIWSASVCPLHPSPAA</sequence>
<keyword evidence="2" id="KW-1185">Reference proteome</keyword>
<evidence type="ECO:0000313" key="1">
    <source>
        <dbReference type="EMBL" id="CTQ47233.1"/>
    </source>
</evidence>
<dbReference type="EMBL" id="CXST01000006">
    <property type="protein sequence ID" value="CTQ47233.1"/>
    <property type="molecule type" value="Genomic_DNA"/>
</dbReference>
<proteinExistence type="predicted"/>
<dbReference type="AlphaFoldDB" id="A0A0M6YCK0"/>
<organism evidence="1 2">
    <name type="scientific">Roseibium aggregatum</name>
    <dbReference type="NCBI Taxonomy" id="187304"/>
    <lineage>
        <taxon>Bacteria</taxon>
        <taxon>Pseudomonadati</taxon>
        <taxon>Pseudomonadota</taxon>
        <taxon>Alphaproteobacteria</taxon>
        <taxon>Hyphomicrobiales</taxon>
        <taxon>Stappiaceae</taxon>
        <taxon>Roseibium</taxon>
    </lineage>
</organism>
<dbReference type="Proteomes" id="UP000048926">
    <property type="component" value="Unassembled WGS sequence"/>
</dbReference>
<gene>
    <name evidence="1" type="ORF">LAL4801_05695</name>
</gene>
<reference evidence="2" key="1">
    <citation type="submission" date="2015-07" db="EMBL/GenBank/DDBJ databases">
        <authorList>
            <person name="Rodrigo-Torres Lidia"/>
            <person name="Arahal R.David."/>
        </authorList>
    </citation>
    <scope>NUCLEOTIDE SEQUENCE [LARGE SCALE GENOMIC DNA]</scope>
    <source>
        <strain evidence="2">CECT 4801</strain>
    </source>
</reference>
<evidence type="ECO:0000313" key="2">
    <source>
        <dbReference type="Proteomes" id="UP000048926"/>
    </source>
</evidence>
<accession>A0A0M6YCK0</accession>